<gene>
    <name evidence="2" type="ORF">CVT26_002613</name>
</gene>
<dbReference type="Proteomes" id="UP000284706">
    <property type="component" value="Unassembled WGS sequence"/>
</dbReference>
<comment type="caution">
    <text evidence="2">The sequence shown here is derived from an EMBL/GenBank/DDBJ whole genome shotgun (WGS) entry which is preliminary data.</text>
</comment>
<dbReference type="EMBL" id="NHYE01005661">
    <property type="protein sequence ID" value="PPQ64895.1"/>
    <property type="molecule type" value="Genomic_DNA"/>
</dbReference>
<dbReference type="AlphaFoldDB" id="A0A409VF68"/>
<dbReference type="InParanoid" id="A0A409VF68"/>
<keyword evidence="3" id="KW-1185">Reference proteome</keyword>
<protein>
    <submittedName>
        <fullName evidence="2">Uncharacterized protein</fullName>
    </submittedName>
</protein>
<name>A0A409VF68_9AGAR</name>
<feature type="region of interest" description="Disordered" evidence="1">
    <location>
        <begin position="48"/>
        <end position="75"/>
    </location>
</feature>
<evidence type="ECO:0000313" key="3">
    <source>
        <dbReference type="Proteomes" id="UP000284706"/>
    </source>
</evidence>
<sequence length="117" mass="13187">MLKFFKRSRSSTSARGVTIETEEFLPPYSVIDPVYYYHYPITHISPPPAFDDHPSTAPSEGAFGSPESSATEDARQRRKIRWKKVFVFIGTCSIDLEAPSVKAWNDVLLGQEVGQSY</sequence>
<evidence type="ECO:0000256" key="1">
    <source>
        <dbReference type="SAM" id="MobiDB-lite"/>
    </source>
</evidence>
<organism evidence="2 3">
    <name type="scientific">Gymnopilus dilepis</name>
    <dbReference type="NCBI Taxonomy" id="231916"/>
    <lineage>
        <taxon>Eukaryota</taxon>
        <taxon>Fungi</taxon>
        <taxon>Dikarya</taxon>
        <taxon>Basidiomycota</taxon>
        <taxon>Agaricomycotina</taxon>
        <taxon>Agaricomycetes</taxon>
        <taxon>Agaricomycetidae</taxon>
        <taxon>Agaricales</taxon>
        <taxon>Agaricineae</taxon>
        <taxon>Hymenogastraceae</taxon>
        <taxon>Gymnopilus</taxon>
    </lineage>
</organism>
<proteinExistence type="predicted"/>
<evidence type="ECO:0000313" key="2">
    <source>
        <dbReference type="EMBL" id="PPQ64895.1"/>
    </source>
</evidence>
<reference evidence="2 3" key="1">
    <citation type="journal article" date="2018" name="Evol. Lett.">
        <title>Horizontal gene cluster transfer increased hallucinogenic mushroom diversity.</title>
        <authorList>
            <person name="Reynolds H.T."/>
            <person name="Vijayakumar V."/>
            <person name="Gluck-Thaler E."/>
            <person name="Korotkin H.B."/>
            <person name="Matheny P.B."/>
            <person name="Slot J.C."/>
        </authorList>
    </citation>
    <scope>NUCLEOTIDE SEQUENCE [LARGE SCALE GENOMIC DNA]</scope>
    <source>
        <strain evidence="2 3">SRW20</strain>
    </source>
</reference>
<accession>A0A409VF68</accession>